<dbReference type="Proteomes" id="UP000260782">
    <property type="component" value="Unassembled WGS sequence"/>
</dbReference>
<dbReference type="EMBL" id="QVES01000001">
    <property type="protein sequence ID" value="RGB90214.1"/>
    <property type="molecule type" value="Genomic_DNA"/>
</dbReference>
<gene>
    <name evidence="1" type="ORF">DWZ25_00035</name>
</gene>
<protein>
    <submittedName>
        <fullName evidence="1">Uncharacterized protein</fullName>
    </submittedName>
</protein>
<accession>A0A3E2U1Z1</accession>
<proteinExistence type="predicted"/>
<dbReference type="AlphaFoldDB" id="A0A3E2U1Z1"/>
<sequence length="93" mass="10038">MITAKTESGFSIELEESALDNMEVLDALSDLDEGNPLAMSRLVVKLLGKDGKKRLYDHLRTEDGRVPASAVESAIMELFQSINAGKNSASSPN</sequence>
<name>A0A3E2U1Z1_9FIRM</name>
<evidence type="ECO:0000313" key="2">
    <source>
        <dbReference type="Proteomes" id="UP000260782"/>
    </source>
</evidence>
<dbReference type="RefSeq" id="WP_117529324.1">
    <property type="nucleotide sequence ID" value="NZ_QVES01000001.1"/>
</dbReference>
<comment type="caution">
    <text evidence="1">The sequence shown here is derived from an EMBL/GenBank/DDBJ whole genome shotgun (WGS) entry which is preliminary data.</text>
</comment>
<evidence type="ECO:0000313" key="1">
    <source>
        <dbReference type="EMBL" id="RGB90214.1"/>
    </source>
</evidence>
<organism evidence="1 2">
    <name type="scientific">Faecalibacterium prausnitzii</name>
    <dbReference type="NCBI Taxonomy" id="853"/>
    <lineage>
        <taxon>Bacteria</taxon>
        <taxon>Bacillati</taxon>
        <taxon>Bacillota</taxon>
        <taxon>Clostridia</taxon>
        <taxon>Eubacteriales</taxon>
        <taxon>Oscillospiraceae</taxon>
        <taxon>Faecalibacterium</taxon>
    </lineage>
</organism>
<reference evidence="1 2" key="1">
    <citation type="submission" date="2018-08" db="EMBL/GenBank/DDBJ databases">
        <title>A genome reference for cultivated species of the human gut microbiota.</title>
        <authorList>
            <person name="Zou Y."/>
            <person name="Xue W."/>
            <person name="Luo G."/>
        </authorList>
    </citation>
    <scope>NUCLEOTIDE SEQUENCE [LARGE SCALE GENOMIC DNA]</scope>
    <source>
        <strain evidence="1 2">AF31-14AC</strain>
    </source>
</reference>